<dbReference type="Proteomes" id="UP000467700">
    <property type="component" value="Unassembled WGS sequence"/>
</dbReference>
<dbReference type="AlphaFoldDB" id="A0A8S0VTW0"/>
<name>A0A8S0VTW0_CYCAE</name>
<evidence type="ECO:0008006" key="3">
    <source>
        <dbReference type="Google" id="ProtNLM"/>
    </source>
</evidence>
<comment type="caution">
    <text evidence="1">The sequence shown here is derived from an EMBL/GenBank/DDBJ whole genome shotgun (WGS) entry which is preliminary data.</text>
</comment>
<keyword evidence="2" id="KW-1185">Reference proteome</keyword>
<accession>A0A8S0VTW0</accession>
<sequence>MAIVAPLRAPIRALPPELLRVIFEMTLPESDRSLKSSTPPLLLCQVCKIWRDVAITSPTLWNSVSVDASSVRTIANCVHLLEMAVERAGDTPIGLDLHEYMNYSKQGAPPLLLTTLAPSFSRYQNLSLSVQSPHWYHDLALMSPALSSLPKLKNLTLLVNHHNIEFNRGLNISPLHLFKAAPLLTSVCLDLKHPGGNLFIHLPYSQLLDLDYRLTLRVPNSTSYAIRCWQAAIACATNLISAKLTFLSQRNVFRQQPTLKPAENPKPRTSDVQELAITYGVLGDVGSIFYGLELPKLSTLSFRAVRACLVIVDRDAKPSMLYYFDVKPLRPTLFHKLESLTLLFVLIYDNQLLSLLEAIPNIRHFCLLSVAECSICRLPQSFGPKKSALTRFLTVPVVEEEAVERADYLLPKLETLELFYPATTIPCTSSS</sequence>
<gene>
    <name evidence="1" type="ORF">AAE3_LOCUS3465</name>
</gene>
<dbReference type="OrthoDB" id="3006100at2759"/>
<proteinExistence type="predicted"/>
<evidence type="ECO:0000313" key="1">
    <source>
        <dbReference type="EMBL" id="CAA7261110.1"/>
    </source>
</evidence>
<protein>
    <recommendedName>
        <fullName evidence="3">F-box domain-containing protein</fullName>
    </recommendedName>
</protein>
<evidence type="ECO:0000313" key="2">
    <source>
        <dbReference type="Proteomes" id="UP000467700"/>
    </source>
</evidence>
<reference evidence="1 2" key="1">
    <citation type="submission" date="2020-01" db="EMBL/GenBank/DDBJ databases">
        <authorList>
            <person name="Gupta K D."/>
        </authorList>
    </citation>
    <scope>NUCLEOTIDE SEQUENCE [LARGE SCALE GENOMIC DNA]</scope>
</reference>
<organism evidence="1 2">
    <name type="scientific">Cyclocybe aegerita</name>
    <name type="common">Black poplar mushroom</name>
    <name type="synonym">Agrocybe aegerita</name>
    <dbReference type="NCBI Taxonomy" id="1973307"/>
    <lineage>
        <taxon>Eukaryota</taxon>
        <taxon>Fungi</taxon>
        <taxon>Dikarya</taxon>
        <taxon>Basidiomycota</taxon>
        <taxon>Agaricomycotina</taxon>
        <taxon>Agaricomycetes</taxon>
        <taxon>Agaricomycetidae</taxon>
        <taxon>Agaricales</taxon>
        <taxon>Agaricineae</taxon>
        <taxon>Bolbitiaceae</taxon>
        <taxon>Cyclocybe</taxon>
    </lineage>
</organism>
<dbReference type="EMBL" id="CACVBS010000032">
    <property type="protein sequence ID" value="CAA7261110.1"/>
    <property type="molecule type" value="Genomic_DNA"/>
</dbReference>